<dbReference type="EMBL" id="JBHSQJ010000083">
    <property type="protein sequence ID" value="MFC5909518.1"/>
    <property type="molecule type" value="Genomic_DNA"/>
</dbReference>
<dbReference type="InterPro" id="IPR011545">
    <property type="entry name" value="DEAD/DEAH_box_helicase_dom"/>
</dbReference>
<dbReference type="Proteomes" id="UP001596174">
    <property type="component" value="Unassembled WGS sequence"/>
</dbReference>
<dbReference type="SMART" id="SM00490">
    <property type="entry name" value="HELICc"/>
    <property type="match status" value="1"/>
</dbReference>
<dbReference type="CDD" id="cd17989">
    <property type="entry name" value="DEXHc_HrpA"/>
    <property type="match status" value="1"/>
</dbReference>
<keyword evidence="1" id="KW-0547">Nucleotide-binding</keyword>
<evidence type="ECO:0000259" key="6">
    <source>
        <dbReference type="PROSITE" id="PS51192"/>
    </source>
</evidence>
<dbReference type="NCBIfam" id="NF008348">
    <property type="entry name" value="PRK11131.1"/>
    <property type="match status" value="1"/>
</dbReference>
<dbReference type="NCBIfam" id="TIGR01967">
    <property type="entry name" value="DEAH_box_HrpA"/>
    <property type="match status" value="1"/>
</dbReference>
<evidence type="ECO:0000256" key="1">
    <source>
        <dbReference type="ARBA" id="ARBA00022741"/>
    </source>
</evidence>
<name>A0ABW1G686_9ACTN</name>
<accession>A0ABW1G686</accession>
<dbReference type="Gene3D" id="3.40.50.300">
    <property type="entry name" value="P-loop containing nucleotide triphosphate hydrolases"/>
    <property type="match status" value="2"/>
</dbReference>
<dbReference type="GO" id="GO:0016787">
    <property type="term" value="F:hydrolase activity"/>
    <property type="evidence" value="ECO:0007669"/>
    <property type="project" value="UniProtKB-KW"/>
</dbReference>
<dbReference type="SMART" id="SM00847">
    <property type="entry name" value="HA2"/>
    <property type="match status" value="1"/>
</dbReference>
<dbReference type="Pfam" id="PF07717">
    <property type="entry name" value="OB_NTP_bind"/>
    <property type="match status" value="1"/>
</dbReference>
<dbReference type="InterPro" id="IPR048333">
    <property type="entry name" value="HA2_WH"/>
</dbReference>
<keyword evidence="4" id="KW-0067">ATP-binding</keyword>
<dbReference type="PANTHER" id="PTHR18934">
    <property type="entry name" value="ATP-DEPENDENT RNA HELICASE"/>
    <property type="match status" value="1"/>
</dbReference>
<dbReference type="InterPro" id="IPR027417">
    <property type="entry name" value="P-loop_NTPase"/>
</dbReference>
<feature type="domain" description="Helicase C-terminal" evidence="7">
    <location>
        <begin position="336"/>
        <end position="503"/>
    </location>
</feature>
<dbReference type="SMART" id="SM00382">
    <property type="entry name" value="AAA"/>
    <property type="match status" value="1"/>
</dbReference>
<comment type="caution">
    <text evidence="8">The sequence shown here is derived from an EMBL/GenBank/DDBJ whole genome shotgun (WGS) entry which is preliminary data.</text>
</comment>
<keyword evidence="9" id="KW-1185">Reference proteome</keyword>
<dbReference type="InterPro" id="IPR011709">
    <property type="entry name" value="DEAD-box_helicase_OB_fold"/>
</dbReference>
<keyword evidence="2 8" id="KW-0378">Hydrolase</keyword>
<evidence type="ECO:0000256" key="2">
    <source>
        <dbReference type="ARBA" id="ARBA00022801"/>
    </source>
</evidence>
<dbReference type="Pfam" id="PF00270">
    <property type="entry name" value="DEAD"/>
    <property type="match status" value="1"/>
</dbReference>
<dbReference type="GO" id="GO:0003724">
    <property type="term" value="F:RNA helicase activity"/>
    <property type="evidence" value="ECO:0007669"/>
    <property type="project" value="UniProtKB-EC"/>
</dbReference>
<dbReference type="InterPro" id="IPR007502">
    <property type="entry name" value="Helicase-assoc_dom"/>
</dbReference>
<feature type="region of interest" description="Disordered" evidence="5">
    <location>
        <begin position="1"/>
        <end position="48"/>
    </location>
</feature>
<dbReference type="SMART" id="SM00487">
    <property type="entry name" value="DEXDc"/>
    <property type="match status" value="1"/>
</dbReference>
<dbReference type="InterPro" id="IPR024590">
    <property type="entry name" value="HrpA_C"/>
</dbReference>
<dbReference type="Pfam" id="PF04408">
    <property type="entry name" value="WHD_HA2"/>
    <property type="match status" value="1"/>
</dbReference>
<dbReference type="PROSITE" id="PS51192">
    <property type="entry name" value="HELICASE_ATP_BIND_1"/>
    <property type="match status" value="1"/>
</dbReference>
<evidence type="ECO:0000259" key="7">
    <source>
        <dbReference type="PROSITE" id="PS51194"/>
    </source>
</evidence>
<dbReference type="EC" id="3.6.4.13" evidence="8"/>
<dbReference type="SUPFAM" id="SSF52540">
    <property type="entry name" value="P-loop containing nucleoside triphosphate hydrolases"/>
    <property type="match status" value="1"/>
</dbReference>
<dbReference type="InterPro" id="IPR001650">
    <property type="entry name" value="Helicase_C-like"/>
</dbReference>
<keyword evidence="3 8" id="KW-0347">Helicase</keyword>
<proteinExistence type="predicted"/>
<reference evidence="9" key="1">
    <citation type="journal article" date="2019" name="Int. J. Syst. Evol. Microbiol.">
        <title>The Global Catalogue of Microorganisms (GCM) 10K type strain sequencing project: providing services to taxonomists for standard genome sequencing and annotation.</title>
        <authorList>
            <consortium name="The Broad Institute Genomics Platform"/>
            <consortium name="The Broad Institute Genome Sequencing Center for Infectious Disease"/>
            <person name="Wu L."/>
            <person name="Ma J."/>
        </authorList>
    </citation>
    <scope>NUCLEOTIDE SEQUENCE [LARGE SCALE GENOMIC DNA]</scope>
    <source>
        <strain evidence="9">JCM 4816</strain>
    </source>
</reference>
<protein>
    <submittedName>
        <fullName evidence="8">ATP-dependent RNA helicase HrpA</fullName>
        <ecNumber evidence="8">3.6.4.13</ecNumber>
    </submittedName>
</protein>
<dbReference type="InterPro" id="IPR014001">
    <property type="entry name" value="Helicase_ATP-bd"/>
</dbReference>
<dbReference type="Pfam" id="PF21010">
    <property type="entry name" value="HA2_C"/>
    <property type="match status" value="1"/>
</dbReference>
<evidence type="ECO:0000256" key="4">
    <source>
        <dbReference type="ARBA" id="ARBA00022840"/>
    </source>
</evidence>
<sequence length="1367" mass="153638">MGTPQSSSAESAVTAAPNESTAAPRRPRGRGRSGAPGHRPSGPPVAATPGLAEQLARLDGLSLRDADKLGRRLEGLRKIREPEKRASVLAAVTADIDAAELRLAARRDSLPTPTYPESLPVSARREDILDAIRDHQVVIIAGETGSGKTTQIPKMCLELGRGVRGLIGHTQPRRIAARTVAERVAEELGTELGSTVGWKVRFTDQVGPQTAVKVMTDGILLAEIQNDRQLRQYDTLIIDEAHERSLNIDFILGYLKQLLPKRPDLKVVITSATIDPERFARHFADPRTGEDAPIIEVSGRTYPVEVRYRPIIDDAEADEDGADAADVDRDRDQVQAICDAVDELSREGSGDILVFLSGEREIRDTAEALERQNLRHTEILPLYARLSSAEQHRVFQPHTGRRIVLATNVAETSLTVPGIKYVIDPGTARISRYSHRTKVQRLPIEAVSQASANQRKGRCGRTSDGICIRLYSEEDFESRPEFTDPEILRTNLASVILQMTAAGLGDISAFPFIEPPDRRNVKDGVDLLQELHALEYDAERRRNQLTPIGRKLAQLPVDPRLARMVLEAERNGVVREVMVIAAALSIQDPRERPVEKRAHADQLHARFTDKTSDFLTYLNLWRYLKEQQKALSSSQFRRMCKAEFLNYLRIREWQDIDAQLRQVAKQLDIDLGSAHGADEVDGGAVHRSLLAGLLSHVGAKDPEKQEYFGARGAKFAVFPGSALFRKTPAWVMAAELVETSRLWARIAAKVEPQWIEDLAQHLVKRSYSEPHWEKDRGQVMAFEKVTLYGVTLVAGRKVGYGSIDPEVARELFIRRALVEGDWRTHHRFFHDNRKLLDQVEELENRARRRDILVDEETLFDFYDQRVGKEVVSAAHFDSWWKKAHRSKPDLLTFTPDLLVNEKAEEVTQRDYPDTWHQGELELPLTYQFEPGAAADGVTVHIPLTLLNQVKPVGFDWQIPGLREELVTALLRSLPKALRRNFVPAPDYARRLMESLPGRPEEDYDKPLVEILEWELHRMRGIPVPRDSWNIDAVPDHLRMTFRVHDERGRKLAEAKDLERLKLELKSRTQQAIAKAAGGLERSGLKDWTIGELPHTFEMKRGGQTVKGFPALVDEGDSVAVRLLDTAHEQRNAMRAGTRRLLLLTVNSPINAIQARLGNRAKLALAANPHGSTEALWADVLAAAVEKLVAEAGGPAWDEEAWTRLRDHVRAELYDATADTVVKTANILAVHHRVQERLKGIGNSLALLTGLTDVRAQLESLIHPGFVAETGWRRLPDVLRYLKALERRLVKLPDDPVRDRDRVAAVLRMQDAYAELLAELPPERRDAEDVLQIRWMIEELRVSLWAQPLGTPYPVSEQRILKAVEAAR</sequence>
<dbReference type="Pfam" id="PF00271">
    <property type="entry name" value="Helicase_C"/>
    <property type="match status" value="1"/>
</dbReference>
<evidence type="ECO:0000256" key="5">
    <source>
        <dbReference type="SAM" id="MobiDB-lite"/>
    </source>
</evidence>
<feature type="domain" description="Helicase ATP-binding" evidence="6">
    <location>
        <begin position="129"/>
        <end position="292"/>
    </location>
</feature>
<dbReference type="CDD" id="cd18791">
    <property type="entry name" value="SF2_C_RHA"/>
    <property type="match status" value="1"/>
</dbReference>
<dbReference type="InterPro" id="IPR003593">
    <property type="entry name" value="AAA+_ATPase"/>
</dbReference>
<dbReference type="RefSeq" id="WP_380585383.1">
    <property type="nucleotide sequence ID" value="NZ_JBHSQJ010000083.1"/>
</dbReference>
<evidence type="ECO:0000313" key="9">
    <source>
        <dbReference type="Proteomes" id="UP001596174"/>
    </source>
</evidence>
<dbReference type="PROSITE" id="PS51194">
    <property type="entry name" value="HELICASE_CTER"/>
    <property type="match status" value="1"/>
</dbReference>
<evidence type="ECO:0000256" key="3">
    <source>
        <dbReference type="ARBA" id="ARBA00022806"/>
    </source>
</evidence>
<dbReference type="PANTHER" id="PTHR18934:SF99">
    <property type="entry name" value="ATP-DEPENDENT RNA HELICASE DHX37-RELATED"/>
    <property type="match status" value="1"/>
</dbReference>
<dbReference type="Gene3D" id="1.20.120.1080">
    <property type="match status" value="1"/>
</dbReference>
<dbReference type="InterPro" id="IPR010222">
    <property type="entry name" value="RNA_helicase_HrpA"/>
</dbReference>
<evidence type="ECO:0000313" key="8">
    <source>
        <dbReference type="EMBL" id="MFC5909518.1"/>
    </source>
</evidence>
<organism evidence="8 9">
    <name type="scientific">Streptacidiphilus monticola</name>
    <dbReference type="NCBI Taxonomy" id="2161674"/>
    <lineage>
        <taxon>Bacteria</taxon>
        <taxon>Bacillati</taxon>
        <taxon>Actinomycetota</taxon>
        <taxon>Actinomycetes</taxon>
        <taxon>Kitasatosporales</taxon>
        <taxon>Streptomycetaceae</taxon>
        <taxon>Streptacidiphilus</taxon>
    </lineage>
</organism>
<dbReference type="Pfam" id="PF11898">
    <property type="entry name" value="DUF3418"/>
    <property type="match status" value="1"/>
</dbReference>
<feature type="compositionally biased region" description="Polar residues" evidence="5">
    <location>
        <begin position="1"/>
        <end position="21"/>
    </location>
</feature>
<gene>
    <name evidence="8" type="primary">hrpA</name>
    <name evidence="8" type="ORF">ACFP3V_20150</name>
</gene>